<evidence type="ECO:0000313" key="4">
    <source>
        <dbReference type="EMBL" id="NEN77448.1"/>
    </source>
</evidence>
<gene>
    <name evidence="4" type="ORF">G3T38_04065</name>
</gene>
<evidence type="ECO:0000256" key="1">
    <source>
        <dbReference type="ARBA" id="ARBA00023125"/>
    </source>
</evidence>
<keyword evidence="5" id="KW-1185">Reference proteome</keyword>
<feature type="DNA-binding region" description="H-T-H motif" evidence="2">
    <location>
        <begin position="28"/>
        <end position="47"/>
    </location>
</feature>
<proteinExistence type="predicted"/>
<sequence>MARNEERRARLADAAIGVLAEEGSRGLTHRAVDRRADEPAGTTSNYFRSRADLLAGVVARIGERIAPDPAVVARLRAEPPDHASYAAHLRYVVARMTASREVALAWFEMRLEAARRPEVAALMGATLAAGFAADVAYNAAAGLPGGAAEIALLHYAVDGLLLDRLTVSVDSATSTDAVVDALVAGLLPGA</sequence>
<protein>
    <submittedName>
        <fullName evidence="4">TetR/AcrR family transcriptional regulator</fullName>
    </submittedName>
</protein>
<evidence type="ECO:0000256" key="2">
    <source>
        <dbReference type="PROSITE-ProRule" id="PRU00335"/>
    </source>
</evidence>
<dbReference type="RefSeq" id="WP_163770811.1">
    <property type="nucleotide sequence ID" value="NZ_JAAGXA010000002.1"/>
</dbReference>
<evidence type="ECO:0000259" key="3">
    <source>
        <dbReference type="PROSITE" id="PS50977"/>
    </source>
</evidence>
<dbReference type="AlphaFoldDB" id="A0A6P0HFJ1"/>
<dbReference type="SUPFAM" id="SSF46689">
    <property type="entry name" value="Homeodomain-like"/>
    <property type="match status" value="1"/>
</dbReference>
<dbReference type="Pfam" id="PF17940">
    <property type="entry name" value="TetR_C_31"/>
    <property type="match status" value="1"/>
</dbReference>
<dbReference type="InterPro" id="IPR009057">
    <property type="entry name" value="Homeodomain-like_sf"/>
</dbReference>
<name>A0A6P0HFJ1_9ACTN</name>
<comment type="caution">
    <text evidence="4">The sequence shown here is derived from an EMBL/GenBank/DDBJ whole genome shotgun (WGS) entry which is preliminary data.</text>
</comment>
<feature type="domain" description="HTH tetR-type" evidence="3">
    <location>
        <begin position="5"/>
        <end position="65"/>
    </location>
</feature>
<reference evidence="4 5" key="1">
    <citation type="journal article" date="2014" name="Int. J. Syst. Evol. Microbiol.">
        <title>Nocardioides zeae sp. nov., isolated from the stem of Zea mays.</title>
        <authorList>
            <person name="Glaeser S.P."/>
            <person name="McInroy J.A."/>
            <person name="Busse H.J."/>
            <person name="Kampfer P."/>
        </authorList>
    </citation>
    <scope>NUCLEOTIDE SEQUENCE [LARGE SCALE GENOMIC DNA]</scope>
    <source>
        <strain evidence="4 5">JCM 30728</strain>
    </source>
</reference>
<keyword evidence="1 2" id="KW-0238">DNA-binding</keyword>
<accession>A0A6P0HFJ1</accession>
<dbReference type="PROSITE" id="PS50977">
    <property type="entry name" value="HTH_TETR_2"/>
    <property type="match status" value="1"/>
</dbReference>
<dbReference type="Proteomes" id="UP000468687">
    <property type="component" value="Unassembled WGS sequence"/>
</dbReference>
<dbReference type="InterPro" id="IPR001647">
    <property type="entry name" value="HTH_TetR"/>
</dbReference>
<evidence type="ECO:0000313" key="5">
    <source>
        <dbReference type="Proteomes" id="UP000468687"/>
    </source>
</evidence>
<organism evidence="4 5">
    <name type="scientific">Nocardioides zeae</name>
    <dbReference type="NCBI Taxonomy" id="1457234"/>
    <lineage>
        <taxon>Bacteria</taxon>
        <taxon>Bacillati</taxon>
        <taxon>Actinomycetota</taxon>
        <taxon>Actinomycetes</taxon>
        <taxon>Propionibacteriales</taxon>
        <taxon>Nocardioidaceae</taxon>
        <taxon>Nocardioides</taxon>
    </lineage>
</organism>
<dbReference type="GO" id="GO:0003677">
    <property type="term" value="F:DNA binding"/>
    <property type="evidence" value="ECO:0007669"/>
    <property type="project" value="UniProtKB-UniRule"/>
</dbReference>
<dbReference type="EMBL" id="JAAGXA010000002">
    <property type="protein sequence ID" value="NEN77448.1"/>
    <property type="molecule type" value="Genomic_DNA"/>
</dbReference>
<dbReference type="InterPro" id="IPR041583">
    <property type="entry name" value="TetR_C_31"/>
</dbReference>
<dbReference type="Gene3D" id="1.10.357.10">
    <property type="entry name" value="Tetracycline Repressor, domain 2"/>
    <property type="match status" value="1"/>
</dbReference>